<dbReference type="InterPro" id="IPR004398">
    <property type="entry name" value="RNA_MeTrfase_RsmD"/>
</dbReference>
<evidence type="ECO:0000313" key="3">
    <source>
        <dbReference type="EMBL" id="CUS36874.1"/>
    </source>
</evidence>
<dbReference type="SUPFAM" id="SSF53335">
    <property type="entry name" value="S-adenosyl-L-methionine-dependent methyltransferases"/>
    <property type="match status" value="1"/>
</dbReference>
<protein>
    <submittedName>
        <fullName evidence="3">Putative Ribosomal RNA small subunit methyltransferase D</fullName>
        <ecNumber evidence="3">2.1.1.-</ecNumber>
    </submittedName>
</protein>
<evidence type="ECO:0000313" key="4">
    <source>
        <dbReference type="Proteomes" id="UP000198736"/>
    </source>
</evidence>
<organism evidence="3 4">
    <name type="scientific">Candidatus Nitrospira nitrificans</name>
    <dbReference type="NCBI Taxonomy" id="1742973"/>
    <lineage>
        <taxon>Bacteria</taxon>
        <taxon>Pseudomonadati</taxon>
        <taxon>Nitrospirota</taxon>
        <taxon>Nitrospiria</taxon>
        <taxon>Nitrospirales</taxon>
        <taxon>Nitrospiraceae</taxon>
        <taxon>Nitrospira</taxon>
    </lineage>
</organism>
<evidence type="ECO:0000256" key="2">
    <source>
        <dbReference type="ARBA" id="ARBA00022679"/>
    </source>
</evidence>
<dbReference type="NCBIfam" id="TIGR00095">
    <property type="entry name" value="16S rRNA (guanine(966)-N(2))-methyltransferase RsmD"/>
    <property type="match status" value="1"/>
</dbReference>
<dbReference type="PROSITE" id="PS00092">
    <property type="entry name" value="N6_MTASE"/>
    <property type="match status" value="1"/>
</dbReference>
<reference evidence="4" key="1">
    <citation type="submission" date="2015-10" db="EMBL/GenBank/DDBJ databases">
        <authorList>
            <person name="Luecker S."/>
            <person name="Luecker S."/>
        </authorList>
    </citation>
    <scope>NUCLEOTIDE SEQUENCE [LARGE SCALE GENOMIC DNA]</scope>
</reference>
<proteinExistence type="predicted"/>
<sequence length="189" mass="21155">MRVIAGTHRGRRLYGPRTRALRPTSDRVREALFSILGNRLRNGRFLDLYAGTGAVGIEAVSRGAEHVTSVESNRDALKLLHQNLELCHIGDEIAVRGQTVQQFLNHAVQWNGPYDIVFADPPYAEASELASLLTESQTQDLFAQDSWLVIEHAAKTDLPMSLGCTRFLRRYRYGDTALSLYFRSPTVPA</sequence>
<dbReference type="GO" id="GO:0008168">
    <property type="term" value="F:methyltransferase activity"/>
    <property type="evidence" value="ECO:0007669"/>
    <property type="project" value="UniProtKB-KW"/>
</dbReference>
<dbReference type="InterPro" id="IPR029063">
    <property type="entry name" value="SAM-dependent_MTases_sf"/>
</dbReference>
<evidence type="ECO:0000256" key="1">
    <source>
        <dbReference type="ARBA" id="ARBA00022603"/>
    </source>
</evidence>
<dbReference type="InterPro" id="IPR002052">
    <property type="entry name" value="DNA_methylase_N6_adenine_CS"/>
</dbReference>
<accession>A0A0S4LJG6</accession>
<dbReference type="PIRSF" id="PIRSF004553">
    <property type="entry name" value="CHP00095"/>
    <property type="match status" value="1"/>
</dbReference>
<dbReference type="EC" id="2.1.1.-" evidence="3"/>
<dbReference type="CDD" id="cd02440">
    <property type="entry name" value="AdoMet_MTases"/>
    <property type="match status" value="1"/>
</dbReference>
<name>A0A0S4LJG6_9BACT</name>
<keyword evidence="1 3" id="KW-0489">Methyltransferase</keyword>
<keyword evidence="4" id="KW-1185">Reference proteome</keyword>
<keyword evidence="2 3" id="KW-0808">Transferase</keyword>
<dbReference type="AlphaFoldDB" id="A0A0S4LJG6"/>
<dbReference type="OrthoDB" id="9803017at2"/>
<dbReference type="PANTHER" id="PTHR43542:SF1">
    <property type="entry name" value="METHYLTRANSFERASE"/>
    <property type="match status" value="1"/>
</dbReference>
<dbReference type="GO" id="GO:0003676">
    <property type="term" value="F:nucleic acid binding"/>
    <property type="evidence" value="ECO:0007669"/>
    <property type="project" value="InterPro"/>
</dbReference>
<dbReference type="Gene3D" id="3.40.50.150">
    <property type="entry name" value="Vaccinia Virus protein VP39"/>
    <property type="match status" value="1"/>
</dbReference>
<dbReference type="PANTHER" id="PTHR43542">
    <property type="entry name" value="METHYLTRANSFERASE"/>
    <property type="match status" value="1"/>
</dbReference>
<dbReference type="EMBL" id="CZPZ01000021">
    <property type="protein sequence ID" value="CUS36874.1"/>
    <property type="molecule type" value="Genomic_DNA"/>
</dbReference>
<gene>
    <name evidence="3" type="ORF">COMA2_280016</name>
</gene>
<dbReference type="STRING" id="1742973.COMA2_280016"/>
<dbReference type="Proteomes" id="UP000198736">
    <property type="component" value="Unassembled WGS sequence"/>
</dbReference>
<dbReference type="Pfam" id="PF03602">
    <property type="entry name" value="Cons_hypoth95"/>
    <property type="match status" value="1"/>
</dbReference>
<dbReference type="GO" id="GO:0031167">
    <property type="term" value="P:rRNA methylation"/>
    <property type="evidence" value="ECO:0007669"/>
    <property type="project" value="InterPro"/>
</dbReference>